<dbReference type="InterPro" id="IPR029068">
    <property type="entry name" value="Glyas_Bleomycin-R_OHBP_Dase"/>
</dbReference>
<dbReference type="PROSITE" id="PS51819">
    <property type="entry name" value="VOC"/>
    <property type="match status" value="1"/>
</dbReference>
<dbReference type="Gene3D" id="3.10.180.10">
    <property type="entry name" value="2,3-Dihydroxybiphenyl 1,2-Dioxygenase, domain 1"/>
    <property type="match status" value="1"/>
</dbReference>
<evidence type="ECO:0000313" key="3">
    <source>
        <dbReference type="Proteomes" id="UP000193529"/>
    </source>
</evidence>
<evidence type="ECO:0000259" key="1">
    <source>
        <dbReference type="PROSITE" id="PS51819"/>
    </source>
</evidence>
<reference evidence="2 3" key="1">
    <citation type="submission" date="2016-01" db="EMBL/GenBank/DDBJ databases">
        <title>The new phylogeny of the genus Mycobacterium.</title>
        <authorList>
            <person name="Tarcisio F."/>
            <person name="Conor M."/>
            <person name="Antonella G."/>
            <person name="Elisabetta G."/>
            <person name="Giulia F.S."/>
            <person name="Sara T."/>
            <person name="Anna F."/>
            <person name="Clotilde B."/>
            <person name="Roberto B."/>
            <person name="Veronica D.S."/>
            <person name="Fabio R."/>
            <person name="Monica P."/>
            <person name="Olivier J."/>
            <person name="Enrico T."/>
            <person name="Nicola S."/>
        </authorList>
    </citation>
    <scope>NUCLEOTIDE SEQUENCE [LARGE SCALE GENOMIC DNA]</scope>
    <source>
        <strain evidence="2 3">DSM 44572</strain>
    </source>
</reference>
<dbReference type="CDD" id="cd06587">
    <property type="entry name" value="VOC"/>
    <property type="match status" value="1"/>
</dbReference>
<dbReference type="SUPFAM" id="SSF54593">
    <property type="entry name" value="Glyoxalase/Bleomycin resistance protein/Dihydroxybiphenyl dioxygenase"/>
    <property type="match status" value="1"/>
</dbReference>
<evidence type="ECO:0000313" key="2">
    <source>
        <dbReference type="EMBL" id="ORW28918.1"/>
    </source>
</evidence>
<dbReference type="RefSeq" id="WP_245848707.1">
    <property type="nucleotide sequence ID" value="NZ_JACKRZ010000197.1"/>
</dbReference>
<dbReference type="AlphaFoldDB" id="A0A1X1ZX16"/>
<proteinExistence type="predicted"/>
<accession>A0A1X1ZX16</accession>
<keyword evidence="3" id="KW-1185">Reference proteome</keyword>
<protein>
    <recommendedName>
        <fullName evidence="1">VOC domain-containing protein</fullName>
    </recommendedName>
</protein>
<comment type="caution">
    <text evidence="2">The sequence shown here is derived from an EMBL/GenBank/DDBJ whole genome shotgun (WGS) entry which is preliminary data.</text>
</comment>
<dbReference type="STRING" id="153971.AWC19_26345"/>
<gene>
    <name evidence="2" type="ORF">AWC19_26345</name>
</gene>
<dbReference type="EMBL" id="LQPJ01000052">
    <property type="protein sequence ID" value="ORW28918.1"/>
    <property type="molecule type" value="Genomic_DNA"/>
</dbReference>
<dbReference type="Proteomes" id="UP000193529">
    <property type="component" value="Unassembled WGS sequence"/>
</dbReference>
<name>A0A1X1ZX16_9MYCO</name>
<dbReference type="InterPro" id="IPR037523">
    <property type="entry name" value="VOC_core"/>
</dbReference>
<sequence>MTQQQSIAAQNFSRVRGGVSDVELGGAGLDAVTGGSAQRGRRADRWCDGRAALAGRRARAPECRSGPQPGYTNIPFQVDDLDAAYDAVRRQHPDVRAEPPVDLGGARTFFIHDPCPTA</sequence>
<feature type="domain" description="VOC" evidence="1">
    <location>
        <begin position="1"/>
        <end position="118"/>
    </location>
</feature>
<organism evidence="2 3">
    <name type="scientific">Mycobacterium palustre</name>
    <dbReference type="NCBI Taxonomy" id="153971"/>
    <lineage>
        <taxon>Bacteria</taxon>
        <taxon>Bacillati</taxon>
        <taxon>Actinomycetota</taxon>
        <taxon>Actinomycetes</taxon>
        <taxon>Mycobacteriales</taxon>
        <taxon>Mycobacteriaceae</taxon>
        <taxon>Mycobacterium</taxon>
        <taxon>Mycobacterium simiae complex</taxon>
    </lineage>
</organism>